<keyword evidence="5" id="KW-0119">Carbohydrate metabolism</keyword>
<reference evidence="6 7" key="1">
    <citation type="submission" date="2018-06" db="EMBL/GenBank/DDBJ databases">
        <title>Streptacidiphilus pinicola sp. nov., isolated from pine grove soil.</title>
        <authorList>
            <person name="Roh S.G."/>
            <person name="Park S."/>
            <person name="Kim M.-K."/>
            <person name="Yun B.-R."/>
            <person name="Park J."/>
            <person name="Kim M.J."/>
            <person name="Kim Y.S."/>
            <person name="Kim S.B."/>
        </authorList>
    </citation>
    <scope>NUCLEOTIDE SEQUENCE [LARGE SCALE GENOMIC DNA]</scope>
    <source>
        <strain evidence="6 7">MMS16-CNU450</strain>
    </source>
</reference>
<comment type="pathway">
    <text evidence="1">Carbohydrate acid metabolism.</text>
</comment>
<dbReference type="OrthoDB" id="9805177at2"/>
<dbReference type="CDD" id="cd00452">
    <property type="entry name" value="KDPG_aldolase"/>
    <property type="match status" value="1"/>
</dbReference>
<dbReference type="Gene3D" id="3.20.20.70">
    <property type="entry name" value="Aldolase class I"/>
    <property type="match status" value="1"/>
</dbReference>
<keyword evidence="7" id="KW-1185">Reference proteome</keyword>
<proteinExistence type="inferred from homology"/>
<dbReference type="RefSeq" id="WP_111499065.1">
    <property type="nucleotide sequence ID" value="NZ_QKYN01000009.1"/>
</dbReference>
<dbReference type="Pfam" id="PF01081">
    <property type="entry name" value="Aldolase"/>
    <property type="match status" value="1"/>
</dbReference>
<comment type="caution">
    <text evidence="6">The sequence shown here is derived from an EMBL/GenBank/DDBJ whole genome shotgun (WGS) entry which is preliminary data.</text>
</comment>
<name>A0A2X0IPT5_9ACTN</name>
<evidence type="ECO:0000256" key="4">
    <source>
        <dbReference type="ARBA" id="ARBA00023239"/>
    </source>
</evidence>
<dbReference type="InterPro" id="IPR013785">
    <property type="entry name" value="Aldolase_TIM"/>
</dbReference>
<dbReference type="InterPro" id="IPR000887">
    <property type="entry name" value="Aldlse_KDPG_KHG"/>
</dbReference>
<dbReference type="PROSITE" id="PS00160">
    <property type="entry name" value="ALDOLASE_KDPG_KHG_2"/>
    <property type="match status" value="1"/>
</dbReference>
<protein>
    <submittedName>
        <fullName evidence="6">Aldolase</fullName>
    </submittedName>
</protein>
<sequence>MDLPALLRERRLLAIVRGRHTESVLHTVLALASEGVDLIEVSLTSANALDVISRARADLPSTTVLGAGTVVTATDARNAHAAGAGFVVTPGLGDGVPEARDLGMPTVVGALTPTEVIAARAAGADAVKLFPAASMGGPDYLRALRAPFPDVPFVPVGGVDADAFRRYLDLGALAVGVGSPLTGDAADGGSLDELRARIRAFLDTVAETAA</sequence>
<dbReference type="AlphaFoldDB" id="A0A2X0IPT5"/>
<evidence type="ECO:0000256" key="3">
    <source>
        <dbReference type="ARBA" id="ARBA00011233"/>
    </source>
</evidence>
<evidence type="ECO:0000313" key="7">
    <source>
        <dbReference type="Proteomes" id="UP000248889"/>
    </source>
</evidence>
<dbReference type="PANTHER" id="PTHR30246">
    <property type="entry name" value="2-KETO-3-DEOXY-6-PHOSPHOGLUCONATE ALDOLASE"/>
    <property type="match status" value="1"/>
</dbReference>
<evidence type="ECO:0000256" key="1">
    <source>
        <dbReference type="ARBA" id="ARBA00004761"/>
    </source>
</evidence>
<accession>A0A2X0IPT5</accession>
<dbReference type="InterPro" id="IPR031338">
    <property type="entry name" value="KDPG/KHG_AS_2"/>
</dbReference>
<dbReference type="NCBIfam" id="TIGR01182">
    <property type="entry name" value="eda"/>
    <property type="match status" value="1"/>
</dbReference>
<dbReference type="GO" id="GO:0016829">
    <property type="term" value="F:lyase activity"/>
    <property type="evidence" value="ECO:0007669"/>
    <property type="project" value="UniProtKB-KW"/>
</dbReference>
<keyword evidence="4" id="KW-0456">Lyase</keyword>
<evidence type="ECO:0000256" key="2">
    <source>
        <dbReference type="ARBA" id="ARBA00006906"/>
    </source>
</evidence>
<organism evidence="6 7">
    <name type="scientific">Streptacidiphilus pinicola</name>
    <dbReference type="NCBI Taxonomy" id="2219663"/>
    <lineage>
        <taxon>Bacteria</taxon>
        <taxon>Bacillati</taxon>
        <taxon>Actinomycetota</taxon>
        <taxon>Actinomycetes</taxon>
        <taxon>Kitasatosporales</taxon>
        <taxon>Streptomycetaceae</taxon>
        <taxon>Streptacidiphilus</taxon>
    </lineage>
</organism>
<dbReference type="PANTHER" id="PTHR30246:SF1">
    <property type="entry name" value="2-DEHYDRO-3-DEOXY-6-PHOSPHOGALACTONATE ALDOLASE-RELATED"/>
    <property type="match status" value="1"/>
</dbReference>
<dbReference type="EMBL" id="QKYN01000009">
    <property type="protein sequence ID" value="RAG87204.1"/>
    <property type="molecule type" value="Genomic_DNA"/>
</dbReference>
<dbReference type="SUPFAM" id="SSF51569">
    <property type="entry name" value="Aldolase"/>
    <property type="match status" value="1"/>
</dbReference>
<comment type="subunit">
    <text evidence="3">Homotrimer.</text>
</comment>
<dbReference type="Proteomes" id="UP000248889">
    <property type="component" value="Unassembled WGS sequence"/>
</dbReference>
<evidence type="ECO:0000313" key="6">
    <source>
        <dbReference type="EMBL" id="RAG87204.1"/>
    </source>
</evidence>
<gene>
    <name evidence="6" type="ORF">DN069_02445</name>
</gene>
<evidence type="ECO:0000256" key="5">
    <source>
        <dbReference type="ARBA" id="ARBA00023277"/>
    </source>
</evidence>
<comment type="similarity">
    <text evidence="2">Belongs to the KHG/KDPG aldolase family.</text>
</comment>